<keyword evidence="2" id="KW-0812">Transmembrane</keyword>
<reference evidence="3 4" key="1">
    <citation type="submission" date="2021-08" db="EMBL/GenBank/DDBJ databases">
        <title>Streptomyces sp. PTM05 isolated from lichen.</title>
        <authorList>
            <person name="Somphong A."/>
            <person name="Phongsopitanun W."/>
            <person name="Tanasupawat S."/>
        </authorList>
    </citation>
    <scope>NUCLEOTIDE SEQUENCE [LARGE SCALE GENOMIC DNA]</scope>
    <source>
        <strain evidence="3 4">Ptm05</strain>
    </source>
</reference>
<evidence type="ECO:0008006" key="5">
    <source>
        <dbReference type="Google" id="ProtNLM"/>
    </source>
</evidence>
<proteinExistence type="predicted"/>
<feature type="transmembrane region" description="Helical" evidence="2">
    <location>
        <begin position="248"/>
        <end position="274"/>
    </location>
</feature>
<feature type="transmembrane region" description="Helical" evidence="2">
    <location>
        <begin position="330"/>
        <end position="347"/>
    </location>
</feature>
<evidence type="ECO:0000313" key="3">
    <source>
        <dbReference type="EMBL" id="MBY8884925.1"/>
    </source>
</evidence>
<feature type="compositionally biased region" description="Pro residues" evidence="1">
    <location>
        <begin position="82"/>
        <end position="92"/>
    </location>
</feature>
<evidence type="ECO:0000256" key="1">
    <source>
        <dbReference type="SAM" id="MobiDB-lite"/>
    </source>
</evidence>
<gene>
    <name evidence="3" type="ORF">K7472_08690</name>
</gene>
<name>A0ABS7QRC5_9ACTN</name>
<evidence type="ECO:0000256" key="2">
    <source>
        <dbReference type="SAM" id="Phobius"/>
    </source>
</evidence>
<organism evidence="3 4">
    <name type="scientific">Streptantibioticus parmotrematis</name>
    <dbReference type="NCBI Taxonomy" id="2873249"/>
    <lineage>
        <taxon>Bacteria</taxon>
        <taxon>Bacillati</taxon>
        <taxon>Actinomycetota</taxon>
        <taxon>Actinomycetes</taxon>
        <taxon>Kitasatosporales</taxon>
        <taxon>Streptomycetaceae</taxon>
        <taxon>Streptantibioticus</taxon>
    </lineage>
</organism>
<accession>A0ABS7QRC5</accession>
<feature type="region of interest" description="Disordered" evidence="1">
    <location>
        <begin position="74"/>
        <end position="158"/>
    </location>
</feature>
<dbReference type="Proteomes" id="UP001198565">
    <property type="component" value="Unassembled WGS sequence"/>
</dbReference>
<keyword evidence="2" id="KW-1133">Transmembrane helix</keyword>
<dbReference type="RefSeq" id="WP_222975796.1">
    <property type="nucleotide sequence ID" value="NZ_JAINVZ010000004.1"/>
</dbReference>
<dbReference type="EMBL" id="JAINVZ010000004">
    <property type="protein sequence ID" value="MBY8884925.1"/>
    <property type="molecule type" value="Genomic_DNA"/>
</dbReference>
<comment type="caution">
    <text evidence="3">The sequence shown here is derived from an EMBL/GenBank/DDBJ whole genome shotgun (WGS) entry which is preliminary data.</text>
</comment>
<keyword evidence="4" id="KW-1185">Reference proteome</keyword>
<protein>
    <recommendedName>
        <fullName evidence="5">Integral membrane protein</fullName>
    </recommendedName>
</protein>
<feature type="transmembrane region" description="Helical" evidence="2">
    <location>
        <begin position="286"/>
        <end position="304"/>
    </location>
</feature>
<keyword evidence="2" id="KW-0472">Membrane</keyword>
<sequence>MGIESDKLVFDYLSRVGDLAQITLPAAERMRLVAQLRNDIDRARDGSAADSPAAVRRILGRFGTPDDVVAAAATTPREAEAPQPPQAPAPRPKPSKRPPRPEAPGPQAPASAPRAEAPGPVSFGKRGEDGGRPASGAGGTESGPEVPAGDGPEWWRVPAPRSATRTNDILGGGWTGGIFLSEFDDPDEERDEVVEDEDDEAVEAVAGAGTRRPFPRLRLRRRGTAAVPDPVAQEVAGRRGLPVGPLELLGALALLAGAVLGNGIALGAGWVLAYTSRGMSRRDAKFAALGAPGLVALGAVLWLWGRTEGRWGAPIANGQLGAVISSDFPTLLRVAAVASALALLWRASATRRQ</sequence>
<evidence type="ECO:0000313" key="4">
    <source>
        <dbReference type="Proteomes" id="UP001198565"/>
    </source>
</evidence>